<dbReference type="InterPro" id="IPR006150">
    <property type="entry name" value="Cys_repeat_1"/>
</dbReference>
<evidence type="ECO:0000313" key="7">
    <source>
        <dbReference type="EMBL" id="EYC11232.1"/>
    </source>
</evidence>
<feature type="compositionally biased region" description="Polar residues" evidence="4">
    <location>
        <begin position="739"/>
        <end position="752"/>
    </location>
</feature>
<feature type="compositionally biased region" description="Polar residues" evidence="4">
    <location>
        <begin position="3664"/>
        <end position="3680"/>
    </location>
</feature>
<evidence type="ECO:0008006" key="9">
    <source>
        <dbReference type="Google" id="ProtNLM"/>
    </source>
</evidence>
<organism evidence="7 8">
    <name type="scientific">Ancylostoma ceylanicum</name>
    <dbReference type="NCBI Taxonomy" id="53326"/>
    <lineage>
        <taxon>Eukaryota</taxon>
        <taxon>Metazoa</taxon>
        <taxon>Ecdysozoa</taxon>
        <taxon>Nematoda</taxon>
        <taxon>Chromadorea</taxon>
        <taxon>Rhabditida</taxon>
        <taxon>Rhabditina</taxon>
        <taxon>Rhabditomorpha</taxon>
        <taxon>Strongyloidea</taxon>
        <taxon>Ancylostomatidae</taxon>
        <taxon>Ancylostomatinae</taxon>
        <taxon>Ancylostoma</taxon>
    </lineage>
</organism>
<feature type="compositionally biased region" description="Polar residues" evidence="4">
    <location>
        <begin position="1991"/>
        <end position="2000"/>
    </location>
</feature>
<feature type="compositionally biased region" description="Polar residues" evidence="4">
    <location>
        <begin position="1003"/>
        <end position="1013"/>
    </location>
</feature>
<comment type="caution">
    <text evidence="7">The sequence shown here is derived from an EMBL/GenBank/DDBJ whole genome shotgun (WGS) entry which is preliminary data.</text>
</comment>
<feature type="region of interest" description="Disordered" evidence="4">
    <location>
        <begin position="2267"/>
        <end position="2303"/>
    </location>
</feature>
<feature type="compositionally biased region" description="Polar residues" evidence="4">
    <location>
        <begin position="541"/>
        <end position="553"/>
    </location>
</feature>
<dbReference type="GO" id="GO:0004867">
    <property type="term" value="F:serine-type endopeptidase inhibitor activity"/>
    <property type="evidence" value="ECO:0007669"/>
    <property type="project" value="UniProtKB-KW"/>
</dbReference>
<dbReference type="InterPro" id="IPR028150">
    <property type="entry name" value="Lustrin_cystein"/>
</dbReference>
<evidence type="ECO:0000256" key="2">
    <source>
        <dbReference type="ARBA" id="ARBA00022900"/>
    </source>
</evidence>
<feature type="domain" description="BPTI/Kunitz inhibitor" evidence="6">
    <location>
        <begin position="3711"/>
        <end position="3768"/>
    </location>
</feature>
<feature type="compositionally biased region" description="Polar residues" evidence="4">
    <location>
        <begin position="870"/>
        <end position="879"/>
    </location>
</feature>
<feature type="region of interest" description="Disordered" evidence="4">
    <location>
        <begin position="1327"/>
        <end position="1507"/>
    </location>
</feature>
<feature type="compositionally biased region" description="Acidic residues" evidence="4">
    <location>
        <begin position="1780"/>
        <end position="1792"/>
    </location>
</feature>
<feature type="compositionally biased region" description="Basic and acidic residues" evidence="4">
    <location>
        <begin position="1399"/>
        <end position="1408"/>
    </location>
</feature>
<feature type="compositionally biased region" description="Low complexity" evidence="4">
    <location>
        <begin position="2061"/>
        <end position="2078"/>
    </location>
</feature>
<feature type="compositionally biased region" description="Basic and acidic residues" evidence="4">
    <location>
        <begin position="3606"/>
        <end position="3621"/>
    </location>
</feature>
<feature type="compositionally biased region" description="Low complexity" evidence="4">
    <location>
        <begin position="2143"/>
        <end position="2157"/>
    </location>
</feature>
<feature type="domain" description="BPTI/Kunitz inhibitor" evidence="6">
    <location>
        <begin position="2434"/>
        <end position="2484"/>
    </location>
</feature>
<feature type="region of interest" description="Disordered" evidence="4">
    <location>
        <begin position="1826"/>
        <end position="2234"/>
    </location>
</feature>
<dbReference type="EMBL" id="JARK01001387">
    <property type="protein sequence ID" value="EYC11232.1"/>
    <property type="molecule type" value="Genomic_DNA"/>
</dbReference>
<feature type="compositionally biased region" description="Acidic residues" evidence="4">
    <location>
        <begin position="3637"/>
        <end position="3651"/>
    </location>
</feature>
<feature type="region of interest" description="Disordered" evidence="4">
    <location>
        <begin position="1774"/>
        <end position="1794"/>
    </location>
</feature>
<feature type="compositionally biased region" description="Low complexity" evidence="4">
    <location>
        <begin position="1850"/>
        <end position="1864"/>
    </location>
</feature>
<dbReference type="OrthoDB" id="4473401at2759"/>
<dbReference type="Pfam" id="PF26215">
    <property type="entry name" value="HTH_animal"/>
    <property type="match status" value="1"/>
</dbReference>
<evidence type="ECO:0000259" key="6">
    <source>
        <dbReference type="PROSITE" id="PS50279"/>
    </source>
</evidence>
<dbReference type="InterPro" id="IPR050098">
    <property type="entry name" value="TFPI/VKTCI-like"/>
</dbReference>
<dbReference type="InterPro" id="IPR058912">
    <property type="entry name" value="HTH_animal"/>
</dbReference>
<dbReference type="PROSITE" id="PS00280">
    <property type="entry name" value="BPTI_KUNITZ_1"/>
    <property type="match status" value="4"/>
</dbReference>
<dbReference type="CDD" id="cd00109">
    <property type="entry name" value="Kunitz-type"/>
    <property type="match status" value="9"/>
</dbReference>
<feature type="region of interest" description="Disordered" evidence="4">
    <location>
        <begin position="947"/>
        <end position="1107"/>
    </location>
</feature>
<feature type="compositionally biased region" description="Polar residues" evidence="4">
    <location>
        <begin position="2013"/>
        <end position="2024"/>
    </location>
</feature>
<dbReference type="PROSITE" id="PS50164">
    <property type="entry name" value="GIY_YIG"/>
    <property type="match status" value="1"/>
</dbReference>
<feature type="region of interest" description="Disordered" evidence="4">
    <location>
        <begin position="3600"/>
        <end position="3694"/>
    </location>
</feature>
<feature type="domain" description="BPTI/Kunitz inhibitor" evidence="6">
    <location>
        <begin position="627"/>
        <end position="677"/>
    </location>
</feature>
<dbReference type="FunFam" id="4.10.410.10:FF:000048">
    <property type="entry name" value="Protein CBR-MLT-11"/>
    <property type="match status" value="1"/>
</dbReference>
<dbReference type="SMART" id="SM00289">
    <property type="entry name" value="WR1"/>
    <property type="match status" value="4"/>
</dbReference>
<keyword evidence="1" id="KW-0646">Protease inhibitor</keyword>
<feature type="compositionally biased region" description="Polar residues" evidence="4">
    <location>
        <begin position="954"/>
        <end position="972"/>
    </location>
</feature>
<dbReference type="GO" id="GO:0005615">
    <property type="term" value="C:extracellular space"/>
    <property type="evidence" value="ECO:0007669"/>
    <property type="project" value="TreeGrafter"/>
</dbReference>
<feature type="domain" description="BPTI/Kunitz inhibitor" evidence="6">
    <location>
        <begin position="333"/>
        <end position="383"/>
    </location>
</feature>
<dbReference type="PANTHER" id="PTHR10083">
    <property type="entry name" value="KUNITZ-TYPE PROTEASE INHIBITOR-RELATED"/>
    <property type="match status" value="1"/>
</dbReference>
<feature type="compositionally biased region" description="Basic and acidic residues" evidence="4">
    <location>
        <begin position="2001"/>
        <end position="2012"/>
    </location>
</feature>
<feature type="compositionally biased region" description="Low complexity" evidence="4">
    <location>
        <begin position="1892"/>
        <end position="1956"/>
    </location>
</feature>
<feature type="domain" description="BPTI/Kunitz inhibitor" evidence="6">
    <location>
        <begin position="98"/>
        <end position="148"/>
    </location>
</feature>
<feature type="region of interest" description="Disordered" evidence="4">
    <location>
        <begin position="781"/>
        <end position="800"/>
    </location>
</feature>
<feature type="compositionally biased region" description="Polar residues" evidence="4">
    <location>
        <begin position="1865"/>
        <end position="1891"/>
    </location>
</feature>
<evidence type="ECO:0000256" key="4">
    <source>
        <dbReference type="SAM" id="MobiDB-lite"/>
    </source>
</evidence>
<keyword evidence="2" id="KW-0722">Serine protease inhibitor</keyword>
<feature type="compositionally biased region" description="Polar residues" evidence="4">
    <location>
        <begin position="1409"/>
        <end position="1424"/>
    </location>
</feature>
<dbReference type="InterPro" id="IPR020901">
    <property type="entry name" value="Prtase_inh_Kunz-CS"/>
</dbReference>
<feature type="domain" description="BPTI/Kunitz inhibitor" evidence="6">
    <location>
        <begin position="1"/>
        <end position="33"/>
    </location>
</feature>
<feature type="region of interest" description="Disordered" evidence="4">
    <location>
        <begin position="827"/>
        <end position="928"/>
    </location>
</feature>
<feature type="domain" description="GIY-YIG" evidence="5">
    <location>
        <begin position="3457"/>
        <end position="3551"/>
    </location>
</feature>
<protein>
    <recommendedName>
        <fullName evidence="9">Kunitz/Bovine pancreatic trypsin inhibitor domain protein</fullName>
    </recommendedName>
</protein>
<feature type="domain" description="BPTI/Kunitz inhibitor" evidence="6">
    <location>
        <begin position="2914"/>
        <end position="2964"/>
    </location>
</feature>
<dbReference type="PRINTS" id="PR00759">
    <property type="entry name" value="BASICPTASE"/>
</dbReference>
<dbReference type="FunFam" id="4.10.410.10:FF:000035">
    <property type="entry name" value="Protein CBR-MLT-11"/>
    <property type="match status" value="1"/>
</dbReference>
<feature type="compositionally biased region" description="Acidic residues" evidence="4">
    <location>
        <begin position="2180"/>
        <end position="2193"/>
    </location>
</feature>
<evidence type="ECO:0000256" key="1">
    <source>
        <dbReference type="ARBA" id="ARBA00022690"/>
    </source>
</evidence>
<reference evidence="8" key="1">
    <citation type="journal article" date="2015" name="Nat. Genet.">
        <title>The genome and transcriptome of the zoonotic hookworm Ancylostoma ceylanicum identify infection-specific gene families.</title>
        <authorList>
            <person name="Schwarz E.M."/>
            <person name="Hu Y."/>
            <person name="Antoshechkin I."/>
            <person name="Miller M.M."/>
            <person name="Sternberg P.W."/>
            <person name="Aroian R.V."/>
        </authorList>
    </citation>
    <scope>NUCLEOTIDE SEQUENCE</scope>
    <source>
        <strain evidence="8">HY135</strain>
    </source>
</reference>
<feature type="compositionally biased region" description="Polar residues" evidence="4">
    <location>
        <begin position="1456"/>
        <end position="1474"/>
    </location>
</feature>
<feature type="region of interest" description="Disordered" evidence="4">
    <location>
        <begin position="523"/>
        <end position="588"/>
    </location>
</feature>
<evidence type="ECO:0000313" key="8">
    <source>
        <dbReference type="Proteomes" id="UP000024635"/>
    </source>
</evidence>
<feature type="compositionally biased region" description="Low complexity" evidence="4">
    <location>
        <begin position="2338"/>
        <end position="2403"/>
    </location>
</feature>
<dbReference type="InterPro" id="IPR036880">
    <property type="entry name" value="Kunitz_BPTI_sf"/>
</dbReference>
<feature type="compositionally biased region" description="Basic and acidic residues" evidence="4">
    <location>
        <begin position="982"/>
        <end position="998"/>
    </location>
</feature>
<feature type="compositionally biased region" description="Polar residues" evidence="4">
    <location>
        <begin position="1327"/>
        <end position="1342"/>
    </location>
</feature>
<feature type="compositionally biased region" description="Basic and acidic residues" evidence="4">
    <location>
        <begin position="884"/>
        <end position="896"/>
    </location>
</feature>
<dbReference type="Pfam" id="PF00014">
    <property type="entry name" value="Kunitz_BPTI"/>
    <property type="match status" value="10"/>
</dbReference>
<dbReference type="FunFam" id="4.10.410.10:FF:000020">
    <property type="entry name" value="Collagen, type VI, alpha 3"/>
    <property type="match status" value="2"/>
</dbReference>
<feature type="region of interest" description="Disordered" evidence="4">
    <location>
        <begin position="1537"/>
        <end position="1570"/>
    </location>
</feature>
<evidence type="ECO:0000256" key="3">
    <source>
        <dbReference type="ARBA" id="ARBA00023157"/>
    </source>
</evidence>
<name>A0A016U8Q0_9BILA</name>
<proteinExistence type="predicted"/>
<feature type="compositionally biased region" description="Low complexity" evidence="4">
    <location>
        <begin position="755"/>
        <end position="769"/>
    </location>
</feature>
<feature type="compositionally biased region" description="Polar residues" evidence="4">
    <location>
        <begin position="1372"/>
        <end position="1390"/>
    </location>
</feature>
<feature type="compositionally biased region" description="Low complexity" evidence="4">
    <location>
        <begin position="2114"/>
        <end position="2135"/>
    </location>
</feature>
<dbReference type="Proteomes" id="UP000024635">
    <property type="component" value="Unassembled WGS sequence"/>
</dbReference>
<feature type="region of interest" description="Disordered" evidence="4">
    <location>
        <begin position="2553"/>
        <end position="2596"/>
    </location>
</feature>
<dbReference type="InterPro" id="IPR000305">
    <property type="entry name" value="GIY-YIG_endonuc"/>
</dbReference>
<feature type="compositionally biased region" description="Low complexity" evidence="4">
    <location>
        <begin position="225"/>
        <end position="245"/>
    </location>
</feature>
<feature type="compositionally biased region" description="Basic and acidic residues" evidence="4">
    <location>
        <begin position="909"/>
        <end position="924"/>
    </location>
</feature>
<feature type="region of interest" description="Disordered" evidence="4">
    <location>
        <begin position="736"/>
        <end position="769"/>
    </location>
</feature>
<dbReference type="CDD" id="cd10442">
    <property type="entry name" value="GIY-YIG_PLEs"/>
    <property type="match status" value="1"/>
</dbReference>
<feature type="domain" description="BPTI/Kunitz inhibitor" evidence="6">
    <location>
        <begin position="267"/>
        <end position="317"/>
    </location>
</feature>
<feature type="compositionally biased region" description="Polar residues" evidence="4">
    <location>
        <begin position="157"/>
        <end position="179"/>
    </location>
</feature>
<feature type="region of interest" description="Disordered" evidence="4">
    <location>
        <begin position="2970"/>
        <end position="2992"/>
    </location>
</feature>
<feature type="compositionally biased region" description="Basic and acidic residues" evidence="4">
    <location>
        <begin position="827"/>
        <end position="867"/>
    </location>
</feature>
<feature type="region of interest" description="Disordered" evidence="4">
    <location>
        <begin position="156"/>
        <end position="252"/>
    </location>
</feature>
<sequence>MNPSPEDPRRFTYSGCGGNGNNYETEDACSQRCAPPPMGLPKCEKGEPLKTKLGVTVNCAKSDCPSGYKCSIVQQTSVCCPENDKIIGLQTTNPSDVCSMPKERGPCDKYELRFYFNAEVKECKYFFWGGCEGNGNNFEKVEECESACGIAKVKESLPTSTRPSTASNRQPHFRTTQGIRITPVGGVRSEETVAQESTTTPVTATAPTAAPLPSRHSPPAPTTSPRPSGGQSTADTTDSSTAASSVHVAPTRAPPIPQMALLEVNRCLHPKDPGNCRGQFIRWFWDNERKLCDVFTYTGCQGNGNNYASREECLAICHKEAAPVVVHEFANVCKHDVDAGECNGVFQRFAFDTESGECRPFTYGGCGGNGNNFATLAECRIKCQKVALSPGNLCEHDIEVGECSGVFVRFGYDRFSNDCRQFTYGGCGGNGNNFATIQECRNVCVKKVCNPNPQCDLARCQIVNDHDGCPFCSCPPTNQPAPPGSDVSHCPEVDVDSCKDPCIVINNRKGCKDCICPTLPISGRAQPPAPEDEPTAAPPGTRSTFRPVTQTPRPVSGSARPPASPTSVGPPGGLTGVRIAPPGTNDNRVPIRQEAVLTAPSTQTKQLEIDSKQLLPPPLSAQLQEKCMQPVEPGPCKHFVDRWFFNAEDGTCHPFKYGGCAGNRNHFFTQNECEIHCARFLHRVIVPSPPLHVHETERAVAEPALPPLRSVGLQADAERQHTVVFQKRPPLLVRPLPSHTITPFSAKPSNTPAYRESSPPTTPRPSLHPRTLAAANLPFDLPPSVRAHATGSESGKRSGVATTTYYPETYEAWGIDTNRHPELTVEVKKEAKEPRKETVRPKEVTQERREQFSETKEESMPKKERIPARSQPTFDTSRPLTIPREQKAREETKTKPTDSLTQFAGRNEQPVRHELPEKPTKEKQFVSTPIRPTILIRQPFLREETKTAYTTTTQPASNRPTQTVTGRQQSEATAFAEESDTGLERNEPSRSHSTESHPGHPHWTTTGVASNPVTTRSSTTTASTTTGTTTTTTARATETAQPTTTQPRHSVESGDSAWRPPPRAVFHQKSHPVVESNSREGFAKPLEPLAANPRPRTDFPHEPQPAAGNWPPQAVARPTPPQVKVFVEDSSLDLDRNVVPRQYSTATHPRYYSMNSISTYNPQQNNNLAGLSPPVDPTYFTYNSQHLGAVRNRQFAVNSVPFDKQIILERNPWLQQNRLPQVRAMTPQIFSSAPQGQPVQQQPFVHPSQVITRTQSADGGVRPVAANSGQFTPEQARNPQSQAIGPREIPQDTFIQQNPIATSASPGVVLPHRGGLAENIQPIRTVQNTPESRSPQQTTPTAPSLPALGHQSDRPAWQGSHQRTLPAAGPQSDVNTSPVTSTHSATSVFSRTVAAQGRHAQEDTEKNEQAQVFTTSKSAVQQTPHVPEETRNNQQRLQDAGQGHQQVKHSREENPRQSATVTSARSTPSDSRNLQYPPAVKYRTSETRVSYAEENPQPTSRTEFPRRHIENNHMVVTLPEKTSSPVENDIVKTKAEWVNSRNPNAAKEDVRTSRTQGPTAPPRDSANEEFPAGLDRSQFIYYNGDYYAPTIPGIRVSRTGSDSAVLKFPLIEGPPEEMFREFQRHSKEFQNAVPFVNAARSAVEQQRTSIDNSPLDIMDKTLYLKQEGSVVNAPPVRVPDKRPRKLQELSEQFTTRDNEYPVFLRAPPPNSTRTQAPQHTLNQVNPIHDLPNDNFPKHMQVVNNTFTDLNTNRRQNDQRPNLSTRLNIRPISSFTGVVSGDDEEDEEDDDVEEVPRRAAGVTQMRTQEPIGVENYRSPTPFLRGVSTHPHAAHGKKTASVPVIPMEGMRSTASTETSEETQASEPRSSARTNRPPTITGQRVTRTTVRSAQSTTEAPATTTTTATTTTRMPSTTTVTTTPTTTGETISSTSMGSTTTTSSEAPTTSSATEETPSTSDAHLSDRASTQTHRSSVHESSYSTSTPANDVVTDAASSSEFTSITDDRSDTKDRSKNYGQATQSTDPSPSEDHRTTSTSTVPPAASDDPTVTVASHEDSSEDTPDSTPAPSLSSTPSAATESIASVDLSTILSVPVSSTVGVSPSTERSTPADAIVVSTTTPLTTESTSSATTTTSEEPTTSRRLAETTTFAETTTTLPTTVEKKTENPLEFAFSEDEHRVDESSESEQEVAEDEEVERFAASDMPPPPPPPPTHDERQPAAKTAAKVTNDTGSQGLRKVEILPKVTSTTHAPTTVAVTVDSTTFTSAPANSTAFVENDARHSEDLSQPAPESSWEAPTSEEMPGYPMGREPVPLAPTGIGRNMAKLDLDGLEEPTTIIPLATRSQTTASTTQSTTTASTTTTAATTTASTTTEATTEPTTEQTTQGTTTQAPTTTRAATSRPTPQTSAPLVITPPVPKTTAGSPAPSAAVLSARVVCTLPPDAGSCFEYVPRWFFNAQSGQCEQFSYGSCGGNENNFEDRSLCELKCIQTQNSILSHVPERCTYEKSAGFGKGYNVKWYFNMRNLRCEQFVYEGQGGNENQFETLSDCERACSPQPASFAPPVQTTTAATRPPAPATAPPQTLRPISETDESQNPSQEISEDIDQEYDELFSSLPPSAPITAAPTVSPSVSNSVDSRIGVIPRTAPLPPVPEDIRPPGSEPRPPAVQAAKTVIQKEQPAEIPTINVISTEKKKEVYKAEPLPSKPVTSDNEGLPIVGASPPMSVNYQTGEIKNRASGIRTFQESTGRLAVEDSDLTEDEAAKRRSSLSCPNGLQEIRYADGRPVMCLPGKNQCPEKSVCFFNGMDFFCCPNEEDPYDKHVFGGYDGEETKHGYKVFGPLNIRRLMDEVPLRVRRHSVLSRQKRQTSMDSAFNTAPASFNIDSVTAPLRFDDEKPRQVSRAQRMRSKPVPPNHGNPICIEPLVPGDCGAAHLRYYYDRDSDSCRLFYYTGCKGNNNNFGSLIDCQRLCVLEGQRPQPEGRSSTPPPAALRPGQCPDGKAPLGGSAPVLCGNSTDSIGCPVGFFCLAGPPDVCCPRAETEKKEEKSPVRFAPELPGVPRAHSRKAHLSTPKFMCPDASDPLMGQNGNPTPCGAGFDGVKMCPKGFYCAIDVEKQTLGGPADRISWLLVKLLSPLLHYVGSHIVNSYEFVNAIQHCRVPTSAFYVSFDAVSLYTNIDNNAAVKALLELLNNHSKEVSMWGFSNNDIEILLEATLAYNVFRFNNTFYAQKRGLAMGIRIAPLLAIVFLDHIEKASLTNGIIFYKRYIDDVFAIGSSLFVVTSTLAKLNSMDVNIRFTMEEPGKDGFLPFLNTGVRFCNGRSEIRWHRKASSKNIMLHSRSAHPTYMKVNVARNLKKTSERIAANDEEGDKMIRRILSENGYNNGNINTWRPHSAPDGIALVLPYVNEHISKQVNIVVKRSGLPVRLIFRPPPTLRGILTSSRIYESRCDVEDCQYCTDRKICHLRGPVYMITCSTCGQRYIGETGRPLRERLNEHRRALTSPQSYPTNSFSRHRTAVHTREPPPLLEVTVLHRHLEHPVERKIMEAREIKRHRPEINSRMCCPLYGAAERIPSEQVLAPYFGRRPSNPGEVVERGSLPSDQVEFASRSLNSKSLERIPDEESNEDAHPRAPVVEATTTSTFGEDSGEFDEMDEEEEEDGMAHLMLKPAEPSGSSPATSAQPNDSVSEAATEHAIDLPTEPPVVEETTSVKEVVDASVCQIKPSEGRTCREDEQPPRTNLHYFYSPKDRRCKLYFYRGCGGNANRFEKKADCERLCLQ</sequence>
<keyword evidence="3" id="KW-1015">Disulfide bond</keyword>
<evidence type="ECO:0000259" key="5">
    <source>
        <dbReference type="PROSITE" id="PS50164"/>
    </source>
</evidence>
<feature type="compositionally biased region" description="Low complexity" evidence="4">
    <location>
        <begin position="1014"/>
        <end position="1045"/>
    </location>
</feature>
<dbReference type="InterPro" id="IPR002223">
    <property type="entry name" value="Kunitz_BPTI"/>
</dbReference>
<dbReference type="PROSITE" id="PS50279">
    <property type="entry name" value="BPTI_KUNITZ_2"/>
    <property type="match status" value="10"/>
</dbReference>
<dbReference type="STRING" id="53326.A0A016U8Q0"/>
<feature type="domain" description="BPTI/Kunitz inhibitor" evidence="6">
    <location>
        <begin position="394"/>
        <end position="444"/>
    </location>
</feature>
<dbReference type="SUPFAM" id="SSF57362">
    <property type="entry name" value="BPTI-like"/>
    <property type="match status" value="10"/>
</dbReference>
<feature type="compositionally biased region" description="Low complexity" evidence="4">
    <location>
        <begin position="2557"/>
        <end position="2568"/>
    </location>
</feature>
<feature type="compositionally biased region" description="Polar residues" evidence="4">
    <location>
        <begin position="2621"/>
        <end position="2632"/>
    </location>
</feature>
<dbReference type="PANTHER" id="PTHR10083:SF378">
    <property type="entry name" value="KUNITZ_BOVINE PANCREATIC TRYPSIN INHIBITOR DOMAIN PROTEIN"/>
    <property type="match status" value="1"/>
</dbReference>
<feature type="region of interest" description="Disordered" evidence="4">
    <location>
        <begin position="2608"/>
        <end position="2661"/>
    </location>
</feature>
<feature type="region of interest" description="Disordered" evidence="4">
    <location>
        <begin position="2335"/>
        <end position="2422"/>
    </location>
</feature>
<gene>
    <name evidence="7" type="primary">Acey_s0051.g2089</name>
    <name evidence="7" type="ORF">Y032_0051g2089</name>
</gene>
<accession>A0A016U8Q0</accession>
<dbReference type="SMART" id="SM00131">
    <property type="entry name" value="KU"/>
    <property type="match status" value="10"/>
</dbReference>
<feature type="compositionally biased region" description="Low complexity" evidence="4">
    <location>
        <begin position="2089"/>
        <end position="2102"/>
    </location>
</feature>
<keyword evidence="8" id="KW-1185">Reference proteome</keyword>
<dbReference type="Pfam" id="PF14625">
    <property type="entry name" value="Lustrin_cystein"/>
    <property type="match status" value="3"/>
</dbReference>
<feature type="domain" description="BPTI/Kunitz inhibitor" evidence="6">
    <location>
        <begin position="2499"/>
        <end position="2549"/>
    </location>
</feature>
<feature type="compositionally biased region" description="Low complexity" evidence="4">
    <location>
        <begin position="198"/>
        <end position="215"/>
    </location>
</feature>
<dbReference type="Gene3D" id="4.10.410.10">
    <property type="entry name" value="Pancreatic trypsin inhibitor Kunitz domain"/>
    <property type="match status" value="10"/>
</dbReference>